<protein>
    <submittedName>
        <fullName evidence="2">Uncharacterized protein</fullName>
    </submittedName>
</protein>
<gene>
    <name evidence="2" type="ORF">C8N46_107235</name>
</gene>
<keyword evidence="3" id="KW-1185">Reference proteome</keyword>
<evidence type="ECO:0000313" key="3">
    <source>
        <dbReference type="Proteomes" id="UP000244090"/>
    </source>
</evidence>
<comment type="caution">
    <text evidence="2">The sequence shown here is derived from an EMBL/GenBank/DDBJ whole genome shotgun (WGS) entry which is preliminary data.</text>
</comment>
<evidence type="ECO:0000256" key="1">
    <source>
        <dbReference type="SAM" id="Phobius"/>
    </source>
</evidence>
<accession>A0A2T6BVW7</accession>
<keyword evidence="1" id="KW-1133">Transmembrane helix</keyword>
<dbReference type="AlphaFoldDB" id="A0A2T6BVW7"/>
<organism evidence="2 3">
    <name type="scientific">Kordia periserrulae</name>
    <dbReference type="NCBI Taxonomy" id="701523"/>
    <lineage>
        <taxon>Bacteria</taxon>
        <taxon>Pseudomonadati</taxon>
        <taxon>Bacteroidota</taxon>
        <taxon>Flavobacteriia</taxon>
        <taxon>Flavobacteriales</taxon>
        <taxon>Flavobacteriaceae</taxon>
        <taxon>Kordia</taxon>
    </lineage>
</organism>
<proteinExistence type="predicted"/>
<dbReference type="EMBL" id="QBKT01000007">
    <property type="protein sequence ID" value="PTX60228.1"/>
    <property type="molecule type" value="Genomic_DNA"/>
</dbReference>
<reference evidence="2 3" key="1">
    <citation type="submission" date="2018-04" db="EMBL/GenBank/DDBJ databases">
        <title>Genomic Encyclopedia of Archaeal and Bacterial Type Strains, Phase II (KMG-II): from individual species to whole genera.</title>
        <authorList>
            <person name="Goeker M."/>
        </authorList>
    </citation>
    <scope>NUCLEOTIDE SEQUENCE [LARGE SCALE GENOMIC DNA]</scope>
    <source>
        <strain evidence="2 3">DSM 25731</strain>
    </source>
</reference>
<dbReference type="RefSeq" id="WP_158269173.1">
    <property type="nucleotide sequence ID" value="NZ_QBKT01000007.1"/>
</dbReference>
<feature type="transmembrane region" description="Helical" evidence="1">
    <location>
        <begin position="21"/>
        <end position="45"/>
    </location>
</feature>
<sequence length="56" mass="6586">MTTNNTEIVQIPSELFTTWELSMLIIGIGCLGILIFLSIVIYNYVHRFDWDDELHR</sequence>
<keyword evidence="1" id="KW-0472">Membrane</keyword>
<evidence type="ECO:0000313" key="2">
    <source>
        <dbReference type="EMBL" id="PTX60228.1"/>
    </source>
</evidence>
<dbReference type="Proteomes" id="UP000244090">
    <property type="component" value="Unassembled WGS sequence"/>
</dbReference>
<name>A0A2T6BVW7_9FLAO</name>
<keyword evidence="1" id="KW-0812">Transmembrane</keyword>